<dbReference type="Pfam" id="PF00106">
    <property type="entry name" value="adh_short"/>
    <property type="match status" value="1"/>
</dbReference>
<dbReference type="EMBL" id="JAGPUO010000016">
    <property type="protein sequence ID" value="KAG5657678.1"/>
    <property type="molecule type" value="Genomic_DNA"/>
</dbReference>
<gene>
    <name evidence="3" type="ORF">KAF25_007711</name>
</gene>
<organism evidence="3 4">
    <name type="scientific">Fusarium avenaceum</name>
    <dbReference type="NCBI Taxonomy" id="40199"/>
    <lineage>
        <taxon>Eukaryota</taxon>
        <taxon>Fungi</taxon>
        <taxon>Dikarya</taxon>
        <taxon>Ascomycota</taxon>
        <taxon>Pezizomycotina</taxon>
        <taxon>Sordariomycetes</taxon>
        <taxon>Hypocreomycetidae</taxon>
        <taxon>Hypocreales</taxon>
        <taxon>Nectriaceae</taxon>
        <taxon>Fusarium</taxon>
        <taxon>Fusarium tricinctum species complex</taxon>
    </lineage>
</organism>
<comment type="similarity">
    <text evidence="1">Belongs to the short-chain dehydrogenases/reductases (SDR) family.</text>
</comment>
<keyword evidence="2" id="KW-0560">Oxidoreductase</keyword>
<dbReference type="GO" id="GO:0016491">
    <property type="term" value="F:oxidoreductase activity"/>
    <property type="evidence" value="ECO:0007669"/>
    <property type="project" value="UniProtKB-KW"/>
</dbReference>
<comment type="caution">
    <text evidence="3">The sequence shown here is derived from an EMBL/GenBank/DDBJ whole genome shotgun (WGS) entry which is preliminary data.</text>
</comment>
<dbReference type="PANTHER" id="PTHR43669">
    <property type="entry name" value="5-KETO-D-GLUCONATE 5-REDUCTASE"/>
    <property type="match status" value="1"/>
</dbReference>
<dbReference type="CDD" id="cd05233">
    <property type="entry name" value="SDR_c"/>
    <property type="match status" value="1"/>
</dbReference>
<dbReference type="PANTHER" id="PTHR43669:SF3">
    <property type="entry name" value="ALCOHOL DEHYDROGENASE, PUTATIVE (AFU_ORTHOLOGUE AFUA_3G03445)-RELATED"/>
    <property type="match status" value="1"/>
</dbReference>
<dbReference type="Gene3D" id="3.40.50.720">
    <property type="entry name" value="NAD(P)-binding Rossmann-like Domain"/>
    <property type="match status" value="1"/>
</dbReference>
<evidence type="ECO:0000256" key="2">
    <source>
        <dbReference type="ARBA" id="ARBA00023002"/>
    </source>
</evidence>
<evidence type="ECO:0008006" key="5">
    <source>
        <dbReference type="Google" id="ProtNLM"/>
    </source>
</evidence>
<evidence type="ECO:0000256" key="1">
    <source>
        <dbReference type="ARBA" id="ARBA00006484"/>
    </source>
</evidence>
<evidence type="ECO:0000313" key="4">
    <source>
        <dbReference type="Proteomes" id="UP000782241"/>
    </source>
</evidence>
<evidence type="ECO:0000313" key="3">
    <source>
        <dbReference type="EMBL" id="KAG5657678.1"/>
    </source>
</evidence>
<dbReference type="InterPro" id="IPR036291">
    <property type="entry name" value="NAD(P)-bd_dom_sf"/>
</dbReference>
<reference evidence="3" key="1">
    <citation type="submission" date="2021-04" db="EMBL/GenBank/DDBJ databases">
        <title>Draft genome of Fusarium avenaceum strain F156N33, isolated from an atmospheric sample in Virginia.</title>
        <authorList>
            <person name="Yang S."/>
            <person name="Vinatzer B.A."/>
            <person name="Coleman J."/>
        </authorList>
    </citation>
    <scope>NUCLEOTIDE SEQUENCE</scope>
    <source>
        <strain evidence="3">F156N33</strain>
    </source>
</reference>
<dbReference type="PRINTS" id="PR00081">
    <property type="entry name" value="GDHRDH"/>
</dbReference>
<sequence length="305" mass="32464">MAPIPLPGFVSFTKTWHSEPYPFISPLRLELSAAGKNIVITGGGSGIGQAIGIAFAQAGAASVAIIGRRLDRLEIAAKAIRAANGLTKAFSETGDVTKQESIQKALQKIVQKVGKIDIFCANAGILPTEGLVSGYDEAELRRGLMTNVIGSFNSLQAFLPLAAPGAKLFYTGSGIGHWKPMTEVPGVFGYAAAKAAAQKMVDYFASENPHIHVVSIQPGIIATGINPDLTIGFDKGISHFNKIASEANELVELPAHFIVWLASEEAKFLKGKFVWANWDAEELSARADEIQTSMLLEVTLNGVDM</sequence>
<keyword evidence="4" id="KW-1185">Reference proteome</keyword>
<dbReference type="Proteomes" id="UP000782241">
    <property type="component" value="Unassembled WGS sequence"/>
</dbReference>
<name>A0A9P7H0E0_9HYPO</name>
<dbReference type="AlphaFoldDB" id="A0A9P7H0E0"/>
<accession>A0A9P7H0E0</accession>
<dbReference type="SUPFAM" id="SSF51735">
    <property type="entry name" value="NAD(P)-binding Rossmann-fold domains"/>
    <property type="match status" value="1"/>
</dbReference>
<proteinExistence type="inferred from homology"/>
<dbReference type="InterPro" id="IPR002347">
    <property type="entry name" value="SDR_fam"/>
</dbReference>
<protein>
    <recommendedName>
        <fullName evidence="5">Reductase</fullName>
    </recommendedName>
</protein>